<dbReference type="InterPro" id="IPR000462">
    <property type="entry name" value="CDP-OH_P_trans"/>
</dbReference>
<dbReference type="Proteomes" id="UP000264141">
    <property type="component" value="Unassembled WGS sequence"/>
</dbReference>
<proteinExistence type="predicted"/>
<dbReference type="PANTHER" id="PTHR10414:SF37">
    <property type="entry name" value="BB IN A BOXCAR, ISOFORM C"/>
    <property type="match status" value="1"/>
</dbReference>
<dbReference type="InterPro" id="IPR043130">
    <property type="entry name" value="CDP-OH_PTrfase_TM_dom"/>
</dbReference>
<sequence length="273" mass="30765">MMDHQPQDQQRVIETILRPLEKKALNWLAAHMPAWVMPDHLTALGILASLLIAVSLVLTNFSPHFLWLASLGVVLNWFGDSLDGTLARYRKIERSNYGFYIDHAVDSVDEVLIFLALGLSPYVRMELAGLALVAYLLMSIQVFLFAQVKGVFQISFLRLGPTEIRCIMILANTVVFFVGNPVIRLSVGVFTLYDFIAMGLSLLLFGAFIVLTIARARELAAYDIRQQALKAEREARKAARRALRAERKAARMQHKARKARDHNLPMPEASHPQ</sequence>
<dbReference type="GO" id="GO:0008654">
    <property type="term" value="P:phospholipid biosynthetic process"/>
    <property type="evidence" value="ECO:0007669"/>
    <property type="project" value="InterPro"/>
</dbReference>
<dbReference type="GO" id="GO:0016020">
    <property type="term" value="C:membrane"/>
    <property type="evidence" value="ECO:0007669"/>
    <property type="project" value="UniProtKB-SubCell"/>
</dbReference>
<dbReference type="AlphaFoldDB" id="A0A3D1JI20"/>
<evidence type="ECO:0000256" key="1">
    <source>
        <dbReference type="ARBA" id="ARBA00004370"/>
    </source>
</evidence>
<accession>A0A3D1JI20</accession>
<keyword evidence="4" id="KW-0812">Transmembrane</keyword>
<feature type="transmembrane region" description="Helical" evidence="4">
    <location>
        <begin position="195"/>
        <end position="216"/>
    </location>
</feature>
<dbReference type="InterPro" id="IPR014472">
    <property type="entry name" value="CHOPT"/>
</dbReference>
<name>A0A3D1JI20_9CHLR</name>
<dbReference type="EMBL" id="DPBP01000022">
    <property type="protein sequence ID" value="HCE17266.1"/>
    <property type="molecule type" value="Genomic_DNA"/>
</dbReference>
<feature type="transmembrane region" description="Helical" evidence="4">
    <location>
        <begin position="41"/>
        <end position="58"/>
    </location>
</feature>
<reference evidence="5 6" key="1">
    <citation type="journal article" date="2018" name="Nat. Biotechnol.">
        <title>A standardized bacterial taxonomy based on genome phylogeny substantially revises the tree of life.</title>
        <authorList>
            <person name="Parks D.H."/>
            <person name="Chuvochina M."/>
            <person name="Waite D.W."/>
            <person name="Rinke C."/>
            <person name="Skarshewski A."/>
            <person name="Chaumeil P.A."/>
            <person name="Hugenholtz P."/>
        </authorList>
    </citation>
    <scope>NUCLEOTIDE SEQUENCE [LARGE SCALE GENOMIC DNA]</scope>
    <source>
        <strain evidence="5">UBA8781</strain>
    </source>
</reference>
<feature type="transmembrane region" description="Helical" evidence="4">
    <location>
        <begin position="164"/>
        <end position="183"/>
    </location>
</feature>
<protein>
    <submittedName>
        <fullName evidence="5">CDP-alcohol phosphatidyltransferase</fullName>
    </submittedName>
</protein>
<evidence type="ECO:0000256" key="4">
    <source>
        <dbReference type="SAM" id="Phobius"/>
    </source>
</evidence>
<organism evidence="5 6">
    <name type="scientific">Anaerolinea thermolimosa</name>
    <dbReference type="NCBI Taxonomy" id="229919"/>
    <lineage>
        <taxon>Bacteria</taxon>
        <taxon>Bacillati</taxon>
        <taxon>Chloroflexota</taxon>
        <taxon>Anaerolineae</taxon>
        <taxon>Anaerolineales</taxon>
        <taxon>Anaerolineaceae</taxon>
        <taxon>Anaerolinea</taxon>
    </lineage>
</organism>
<comment type="subcellular location">
    <subcellularLocation>
        <location evidence="1">Membrane</location>
    </subcellularLocation>
</comment>
<evidence type="ECO:0000313" key="6">
    <source>
        <dbReference type="Proteomes" id="UP000264141"/>
    </source>
</evidence>
<evidence type="ECO:0000256" key="3">
    <source>
        <dbReference type="SAM" id="MobiDB-lite"/>
    </source>
</evidence>
<dbReference type="PANTHER" id="PTHR10414">
    <property type="entry name" value="ETHANOLAMINEPHOSPHOTRANSFERASE"/>
    <property type="match status" value="1"/>
</dbReference>
<keyword evidence="2 4" id="KW-0472">Membrane</keyword>
<dbReference type="Gene3D" id="1.20.120.1760">
    <property type="match status" value="1"/>
</dbReference>
<dbReference type="Pfam" id="PF01066">
    <property type="entry name" value="CDP-OH_P_transf"/>
    <property type="match status" value="1"/>
</dbReference>
<evidence type="ECO:0000256" key="2">
    <source>
        <dbReference type="ARBA" id="ARBA00023136"/>
    </source>
</evidence>
<gene>
    <name evidence="5" type="ORF">DEQ80_05355</name>
</gene>
<keyword evidence="4" id="KW-1133">Transmembrane helix</keyword>
<evidence type="ECO:0000313" key="5">
    <source>
        <dbReference type="EMBL" id="HCE17266.1"/>
    </source>
</evidence>
<feature type="region of interest" description="Disordered" evidence="3">
    <location>
        <begin position="243"/>
        <end position="273"/>
    </location>
</feature>
<comment type="caution">
    <text evidence="5">The sequence shown here is derived from an EMBL/GenBank/DDBJ whole genome shotgun (WGS) entry which is preliminary data.</text>
</comment>
<feature type="transmembrane region" description="Helical" evidence="4">
    <location>
        <begin position="129"/>
        <end position="152"/>
    </location>
</feature>
<feature type="compositionally biased region" description="Basic residues" evidence="3">
    <location>
        <begin position="250"/>
        <end position="260"/>
    </location>
</feature>
<dbReference type="GO" id="GO:0016780">
    <property type="term" value="F:phosphotransferase activity, for other substituted phosphate groups"/>
    <property type="evidence" value="ECO:0007669"/>
    <property type="project" value="InterPro"/>
</dbReference>
<keyword evidence="5" id="KW-0808">Transferase</keyword>
<dbReference type="STRING" id="229919.GCA_001050195_02133"/>